<feature type="domain" description="DUF5126" evidence="3">
    <location>
        <begin position="126"/>
        <end position="227"/>
    </location>
</feature>
<dbReference type="PROSITE" id="PS51257">
    <property type="entry name" value="PROKAR_LIPOPROTEIN"/>
    <property type="match status" value="1"/>
</dbReference>
<accession>A0A6N8L414</accession>
<dbReference type="InterPro" id="IPR032527">
    <property type="entry name" value="DUF4959"/>
</dbReference>
<feature type="domain" description="DUF5000" evidence="2">
    <location>
        <begin position="250"/>
        <end position="390"/>
    </location>
</feature>
<name>A0A6N8L414_9SPHI</name>
<dbReference type="Pfam" id="PF16391">
    <property type="entry name" value="DUF5000"/>
    <property type="match status" value="1"/>
</dbReference>
<evidence type="ECO:0000313" key="4">
    <source>
        <dbReference type="EMBL" id="MVZ63834.1"/>
    </source>
</evidence>
<dbReference type="AlphaFoldDB" id="A0A6N8L414"/>
<dbReference type="InterPro" id="IPR008979">
    <property type="entry name" value="Galactose-bd-like_sf"/>
</dbReference>
<sequence length="392" mass="43711">MRNLVKLIACIFIYLVVQSCEEEPRMDYIDTNGEAPAQVSNIVVENTPGGAILKYKLNKDVNLAYVKAVYEITPGVLKESKSSIYSDTLKLEGFGNTQEHEVKVYSVGRNEKVSQPVIVKVKPLIPPVTLAYDDLSIETAFGGVRVRIKNQLKANLAIVIDADTAGKGVLRPLQTFYTAVDSGTFTVRGLSSKDMQFSVYLRDRWGNKSLAVVKNLTPLFEKSVPKPFAMYQLPTDQPALSGSYALTNMWDGVASAAIYASRNNTPMPQWFTVDLKIPVVLSRMKAHQRVQNFTYNYSCVKAFELWGSNNPASDGSWEGWSLIGKFNSFKPSGTPLGTLTAEDIAYGYRDGEDFEMPDTPPAYRYVRFKTTETWMLGANQVTISELSFWGEF</sequence>
<evidence type="ECO:0000313" key="5">
    <source>
        <dbReference type="Proteomes" id="UP000435036"/>
    </source>
</evidence>
<protein>
    <submittedName>
        <fullName evidence="4">DUF4959 domain-containing protein</fullName>
    </submittedName>
</protein>
<evidence type="ECO:0000259" key="3">
    <source>
        <dbReference type="Pfam" id="PF17166"/>
    </source>
</evidence>
<comment type="caution">
    <text evidence="4">The sequence shown here is derived from an EMBL/GenBank/DDBJ whole genome shotgun (WGS) entry which is preliminary data.</text>
</comment>
<reference evidence="4 5" key="1">
    <citation type="submission" date="2019-12" db="EMBL/GenBank/DDBJ databases">
        <authorList>
            <person name="Dong K."/>
        </authorList>
    </citation>
    <scope>NUCLEOTIDE SEQUENCE [LARGE SCALE GENOMIC DNA]</scope>
    <source>
        <strain evidence="4 5">JCM 31225</strain>
    </source>
</reference>
<dbReference type="InterPro" id="IPR033431">
    <property type="entry name" value="DUF5126"/>
</dbReference>
<dbReference type="RefSeq" id="WP_160370552.1">
    <property type="nucleotide sequence ID" value="NZ_WSQA01000016.1"/>
</dbReference>
<dbReference type="Pfam" id="PF17166">
    <property type="entry name" value="DUF5126"/>
    <property type="match status" value="1"/>
</dbReference>
<dbReference type="SUPFAM" id="SSF49785">
    <property type="entry name" value="Galactose-binding domain-like"/>
    <property type="match status" value="1"/>
</dbReference>
<gene>
    <name evidence="4" type="ORF">GQF63_17560</name>
</gene>
<feature type="domain" description="DUF4959" evidence="1">
    <location>
        <begin position="18"/>
        <end position="123"/>
    </location>
</feature>
<dbReference type="EMBL" id="WSQA01000016">
    <property type="protein sequence ID" value="MVZ63834.1"/>
    <property type="molecule type" value="Genomic_DNA"/>
</dbReference>
<dbReference type="InterPro" id="IPR032164">
    <property type="entry name" value="DUF5000"/>
</dbReference>
<dbReference type="Gene3D" id="2.60.120.260">
    <property type="entry name" value="Galactose-binding domain-like"/>
    <property type="match status" value="1"/>
</dbReference>
<dbReference type="Proteomes" id="UP000435036">
    <property type="component" value="Unassembled WGS sequence"/>
</dbReference>
<keyword evidence="5" id="KW-1185">Reference proteome</keyword>
<proteinExistence type="predicted"/>
<evidence type="ECO:0000259" key="1">
    <source>
        <dbReference type="Pfam" id="PF16323"/>
    </source>
</evidence>
<dbReference type="Pfam" id="PF16323">
    <property type="entry name" value="DUF4959"/>
    <property type="match status" value="1"/>
</dbReference>
<evidence type="ECO:0000259" key="2">
    <source>
        <dbReference type="Pfam" id="PF16391"/>
    </source>
</evidence>
<organism evidence="4 5">
    <name type="scientific">Sphingobacterium humi</name>
    <dbReference type="NCBI Taxonomy" id="1796905"/>
    <lineage>
        <taxon>Bacteria</taxon>
        <taxon>Pseudomonadati</taxon>
        <taxon>Bacteroidota</taxon>
        <taxon>Sphingobacteriia</taxon>
        <taxon>Sphingobacteriales</taxon>
        <taxon>Sphingobacteriaceae</taxon>
        <taxon>Sphingobacterium</taxon>
    </lineage>
</organism>
<dbReference type="OrthoDB" id="1312186at2"/>